<reference evidence="3 4" key="1">
    <citation type="submission" date="2017-06" db="EMBL/GenBank/DDBJ databases">
        <title>A platform for efficient transgenesis in Macrostomum lignano, a flatworm model organism for stem cell research.</title>
        <authorList>
            <person name="Berezikov E."/>
        </authorList>
    </citation>
    <scope>NUCLEOTIDE SEQUENCE [LARGE SCALE GENOMIC DNA]</scope>
    <source>
        <strain evidence="3">DV1</strain>
        <tissue evidence="3">Whole organism</tissue>
    </source>
</reference>
<feature type="region of interest" description="Disordered" evidence="1">
    <location>
        <begin position="1"/>
        <end position="45"/>
    </location>
</feature>
<dbReference type="InterPro" id="IPR057603">
    <property type="entry name" value="Periphilin-1_C"/>
</dbReference>
<evidence type="ECO:0000313" key="3">
    <source>
        <dbReference type="EMBL" id="PAA47675.1"/>
    </source>
</evidence>
<dbReference type="InterPro" id="IPR028851">
    <property type="entry name" value="Pphln1"/>
</dbReference>
<protein>
    <recommendedName>
        <fullName evidence="2">Periphilin-1 C-terminal domain-containing protein</fullName>
    </recommendedName>
</protein>
<feature type="non-terminal residue" evidence="3">
    <location>
        <position position="1"/>
    </location>
</feature>
<organism evidence="3 4">
    <name type="scientific">Macrostomum lignano</name>
    <dbReference type="NCBI Taxonomy" id="282301"/>
    <lineage>
        <taxon>Eukaryota</taxon>
        <taxon>Metazoa</taxon>
        <taxon>Spiralia</taxon>
        <taxon>Lophotrochozoa</taxon>
        <taxon>Platyhelminthes</taxon>
        <taxon>Rhabditophora</taxon>
        <taxon>Macrostomorpha</taxon>
        <taxon>Macrostomida</taxon>
        <taxon>Macrostomidae</taxon>
        <taxon>Macrostomum</taxon>
    </lineage>
</organism>
<feature type="domain" description="Periphilin-1 C-terminal" evidence="2">
    <location>
        <begin position="35"/>
        <end position="101"/>
    </location>
</feature>
<comment type="caution">
    <text evidence="3">The sequence shown here is derived from an EMBL/GenBank/DDBJ whole genome shotgun (WGS) entry which is preliminary data.</text>
</comment>
<dbReference type="PANTHER" id="PTHR15836:SF4">
    <property type="entry name" value="PERIPHILIN-1"/>
    <property type="match status" value="1"/>
</dbReference>
<name>A0A267DEM8_9PLAT</name>
<dbReference type="CDD" id="cd22896">
    <property type="entry name" value="periphilin-like"/>
    <property type="match status" value="1"/>
</dbReference>
<evidence type="ECO:0000259" key="2">
    <source>
        <dbReference type="Pfam" id="PF25234"/>
    </source>
</evidence>
<accession>A0A267DEM8</accession>
<dbReference type="PANTHER" id="PTHR15836">
    <property type="entry name" value="PERIPHILIN 1"/>
    <property type="match status" value="1"/>
</dbReference>
<dbReference type="AlphaFoldDB" id="A0A267DEM8"/>
<sequence>ESLAKASTAADAAEASKSPGRAPASSSRSLSESSLGKLRAKKAELEESYRQDCDTFTVVVKMLISKDPQLESRIRSALKETLREIGQQCVEELRDYVRHLESGQVP</sequence>
<dbReference type="Proteomes" id="UP000215902">
    <property type="component" value="Unassembled WGS sequence"/>
</dbReference>
<dbReference type="GO" id="GO:0045892">
    <property type="term" value="P:negative regulation of DNA-templated transcription"/>
    <property type="evidence" value="ECO:0007669"/>
    <property type="project" value="InterPro"/>
</dbReference>
<gene>
    <name evidence="3" type="ORF">BOX15_Mlig005491g1</name>
</gene>
<dbReference type="Pfam" id="PF25234">
    <property type="entry name" value="Periphilin_C"/>
    <property type="match status" value="1"/>
</dbReference>
<dbReference type="EMBL" id="NIVC01004368">
    <property type="protein sequence ID" value="PAA47675.1"/>
    <property type="molecule type" value="Genomic_DNA"/>
</dbReference>
<proteinExistence type="predicted"/>
<dbReference type="OrthoDB" id="8933311at2759"/>
<keyword evidence="4" id="KW-1185">Reference proteome</keyword>
<dbReference type="GO" id="GO:0097355">
    <property type="term" value="P:protein localization to heterochromatin"/>
    <property type="evidence" value="ECO:0007669"/>
    <property type="project" value="TreeGrafter"/>
</dbReference>
<evidence type="ECO:0000256" key="1">
    <source>
        <dbReference type="SAM" id="MobiDB-lite"/>
    </source>
</evidence>
<feature type="compositionally biased region" description="Low complexity" evidence="1">
    <location>
        <begin position="1"/>
        <end position="37"/>
    </location>
</feature>
<evidence type="ECO:0000313" key="4">
    <source>
        <dbReference type="Proteomes" id="UP000215902"/>
    </source>
</evidence>
<dbReference type="GO" id="GO:0045814">
    <property type="term" value="P:negative regulation of gene expression, epigenetic"/>
    <property type="evidence" value="ECO:0007669"/>
    <property type="project" value="TreeGrafter"/>
</dbReference>
<dbReference type="GO" id="GO:0005654">
    <property type="term" value="C:nucleoplasm"/>
    <property type="evidence" value="ECO:0007669"/>
    <property type="project" value="TreeGrafter"/>
</dbReference>